<proteinExistence type="predicted"/>
<feature type="transmembrane region" description="Helical" evidence="1">
    <location>
        <begin position="23"/>
        <end position="45"/>
    </location>
</feature>
<name>A0A0K2UTB5_LEPSM</name>
<evidence type="ECO:0000313" key="2">
    <source>
        <dbReference type="EMBL" id="CDW41503.1"/>
    </source>
</evidence>
<keyword evidence="1" id="KW-0812">Transmembrane</keyword>
<keyword evidence="1" id="KW-1133">Transmembrane helix</keyword>
<dbReference type="EMBL" id="HACA01024142">
    <property type="protein sequence ID" value="CDW41503.1"/>
    <property type="molecule type" value="Transcribed_RNA"/>
</dbReference>
<reference evidence="2" key="1">
    <citation type="submission" date="2014-05" db="EMBL/GenBank/DDBJ databases">
        <authorList>
            <person name="Chronopoulou M."/>
        </authorList>
    </citation>
    <scope>NUCLEOTIDE SEQUENCE</scope>
    <source>
        <tissue evidence="2">Whole organism</tissue>
    </source>
</reference>
<keyword evidence="1" id="KW-0472">Membrane</keyword>
<sequence length="69" mass="8090">MTRGCKIKVCRITHTFRKIVTNYLYQFSFFFYFISYTFSTISIFTHTSQISAKLKLGKSLTIFVATSRV</sequence>
<evidence type="ECO:0000256" key="1">
    <source>
        <dbReference type="SAM" id="Phobius"/>
    </source>
</evidence>
<accession>A0A0K2UTB5</accession>
<organism evidence="2">
    <name type="scientific">Lepeophtheirus salmonis</name>
    <name type="common">Salmon louse</name>
    <name type="synonym">Caligus salmonis</name>
    <dbReference type="NCBI Taxonomy" id="72036"/>
    <lineage>
        <taxon>Eukaryota</taxon>
        <taxon>Metazoa</taxon>
        <taxon>Ecdysozoa</taxon>
        <taxon>Arthropoda</taxon>
        <taxon>Crustacea</taxon>
        <taxon>Multicrustacea</taxon>
        <taxon>Hexanauplia</taxon>
        <taxon>Copepoda</taxon>
        <taxon>Siphonostomatoida</taxon>
        <taxon>Caligidae</taxon>
        <taxon>Lepeophtheirus</taxon>
    </lineage>
</organism>
<protein>
    <submittedName>
        <fullName evidence="2">Uncharacterized protein</fullName>
    </submittedName>
</protein>
<dbReference type="AlphaFoldDB" id="A0A0K2UTB5"/>